<dbReference type="InterPro" id="IPR041657">
    <property type="entry name" value="HTH_17"/>
</dbReference>
<dbReference type="Proteomes" id="UP000050517">
    <property type="component" value="Unassembled WGS sequence"/>
</dbReference>
<evidence type="ECO:0000259" key="2">
    <source>
        <dbReference type="Pfam" id="PF12728"/>
    </source>
</evidence>
<dbReference type="InterPro" id="IPR010093">
    <property type="entry name" value="SinI_DNA-bd"/>
</dbReference>
<dbReference type="NCBIfam" id="TIGR01764">
    <property type="entry name" value="excise"/>
    <property type="match status" value="1"/>
</dbReference>
<feature type="region of interest" description="Disordered" evidence="1">
    <location>
        <begin position="1"/>
        <end position="24"/>
    </location>
</feature>
<organism evidence="3 4">
    <name type="scientific">Corynebacterium oculi</name>
    <dbReference type="NCBI Taxonomy" id="1544416"/>
    <lineage>
        <taxon>Bacteria</taxon>
        <taxon>Bacillati</taxon>
        <taxon>Actinomycetota</taxon>
        <taxon>Actinomycetes</taxon>
        <taxon>Mycobacteriales</taxon>
        <taxon>Corynebacteriaceae</taxon>
        <taxon>Corynebacterium</taxon>
    </lineage>
</organism>
<evidence type="ECO:0000256" key="1">
    <source>
        <dbReference type="SAM" id="MobiDB-lite"/>
    </source>
</evidence>
<dbReference type="PATRIC" id="fig|1544416.3.peg.2329"/>
<evidence type="ECO:0000313" key="4">
    <source>
        <dbReference type="Proteomes" id="UP000050517"/>
    </source>
</evidence>
<proteinExistence type="predicted"/>
<dbReference type="RefSeq" id="WP_055123366.1">
    <property type="nucleotide sequence ID" value="NZ_LKST01000004.1"/>
</dbReference>
<dbReference type="OrthoDB" id="26212at2"/>
<dbReference type="AlphaFoldDB" id="A0A0Q0Z2F2"/>
<dbReference type="EMBL" id="LKST01000004">
    <property type="protein sequence ID" value="KQB83351.1"/>
    <property type="molecule type" value="Genomic_DNA"/>
</dbReference>
<reference evidence="3 4" key="1">
    <citation type="submission" date="2015-10" db="EMBL/GenBank/DDBJ databases">
        <title>Corynebacteirum lowii and Corynebacterium oculi species nova, derived from human clinical disease and and emended description of Corynebacterium mastiditis.</title>
        <authorList>
            <person name="Bernard K."/>
            <person name="Pacheco A.L."/>
            <person name="Mcdougall C."/>
            <person name="Burtx T."/>
            <person name="Weibe D."/>
            <person name="Tyler S."/>
            <person name="Olson A.B."/>
            <person name="Cnockaert M."/>
            <person name="Eguchi H."/>
            <person name="Kuwahara T."/>
            <person name="Nakayama-Imaohji H."/>
            <person name="Boudewijins M."/>
            <person name="Van Hoecke F."/>
            <person name="Bernier A.-M."/>
            <person name="Vandamme P."/>
        </authorList>
    </citation>
    <scope>NUCLEOTIDE SEQUENCE [LARGE SCALE GENOMIC DNA]</scope>
    <source>
        <strain evidence="3 4">NML 130210</strain>
    </source>
</reference>
<name>A0A0Q0Z2F2_9CORY</name>
<keyword evidence="4" id="KW-1185">Reference proteome</keyword>
<accession>A0A0Q0Z2F2</accession>
<sequence length="154" mass="17096">MSITVNDRTLLLPPRSSALPPSTSLHWAETPPIFKPPRAKASPPEINNAIVQVLHAIKEGLPISISTLPKEVTTTTAASMLGITRPTLMLGITRPTLMKHVRNGRIPAHMVGSHHRLLSSDVLTFREELKEEKRQAVFSLMDLENELGEQEQRD</sequence>
<protein>
    <recommendedName>
        <fullName evidence="2">Helix-turn-helix domain-containing protein</fullName>
    </recommendedName>
</protein>
<feature type="domain" description="Helix-turn-helix" evidence="2">
    <location>
        <begin position="89"/>
        <end position="128"/>
    </location>
</feature>
<comment type="caution">
    <text evidence="3">The sequence shown here is derived from an EMBL/GenBank/DDBJ whole genome shotgun (WGS) entry which is preliminary data.</text>
</comment>
<gene>
    <name evidence="3" type="ORF">Cocul_02326</name>
</gene>
<dbReference type="Pfam" id="PF12728">
    <property type="entry name" value="HTH_17"/>
    <property type="match status" value="1"/>
</dbReference>
<evidence type="ECO:0000313" key="3">
    <source>
        <dbReference type="EMBL" id="KQB83351.1"/>
    </source>
</evidence>
<feature type="compositionally biased region" description="Low complexity" evidence="1">
    <location>
        <begin position="8"/>
        <end position="24"/>
    </location>
</feature>
<dbReference type="GO" id="GO:0003677">
    <property type="term" value="F:DNA binding"/>
    <property type="evidence" value="ECO:0007669"/>
    <property type="project" value="InterPro"/>
</dbReference>